<protein>
    <submittedName>
        <fullName evidence="2">Uncharacterized protein</fullName>
    </submittedName>
</protein>
<dbReference type="AlphaFoldDB" id="A0A2M8LE61"/>
<name>A0A2M8LE61_9BACT</name>
<accession>A0A2M8LE61</accession>
<sequence length="103" mass="11997">MYTSHDILNFILAFCTLWLTVFIAWMLYYVVMLLRDAHRTFTELRERLAVIDRFISLVSEKAEHASTSLQLLVEGVTRVATFFIGRKAERPRSSAKRKRNSAT</sequence>
<organism evidence="2 3">
    <name type="scientific">Candidatus Uhrbacteria bacterium CG10_big_fil_rev_8_21_14_0_10_48_11</name>
    <dbReference type="NCBI Taxonomy" id="1975037"/>
    <lineage>
        <taxon>Bacteria</taxon>
        <taxon>Candidatus Uhriibacteriota</taxon>
    </lineage>
</organism>
<feature type="transmembrane region" description="Helical" evidence="1">
    <location>
        <begin position="6"/>
        <end position="31"/>
    </location>
</feature>
<dbReference type="EMBL" id="PFET01000012">
    <property type="protein sequence ID" value="PJE75656.1"/>
    <property type="molecule type" value="Genomic_DNA"/>
</dbReference>
<keyword evidence="1" id="KW-0812">Transmembrane</keyword>
<keyword evidence="1" id="KW-0472">Membrane</keyword>
<comment type="caution">
    <text evidence="2">The sequence shown here is derived from an EMBL/GenBank/DDBJ whole genome shotgun (WGS) entry which is preliminary data.</text>
</comment>
<evidence type="ECO:0000313" key="2">
    <source>
        <dbReference type="EMBL" id="PJE75656.1"/>
    </source>
</evidence>
<reference evidence="2 3" key="1">
    <citation type="submission" date="2017-09" db="EMBL/GenBank/DDBJ databases">
        <title>Depth-based differentiation of microbial function through sediment-hosted aquifers and enrichment of novel symbionts in the deep terrestrial subsurface.</title>
        <authorList>
            <person name="Probst A.J."/>
            <person name="Ladd B."/>
            <person name="Jarett J.K."/>
            <person name="Geller-Mcgrath D.E."/>
            <person name="Sieber C.M."/>
            <person name="Emerson J.B."/>
            <person name="Anantharaman K."/>
            <person name="Thomas B.C."/>
            <person name="Malmstrom R."/>
            <person name="Stieglmeier M."/>
            <person name="Klingl A."/>
            <person name="Woyke T."/>
            <person name="Ryan C.M."/>
            <person name="Banfield J.F."/>
        </authorList>
    </citation>
    <scope>NUCLEOTIDE SEQUENCE [LARGE SCALE GENOMIC DNA]</scope>
    <source>
        <strain evidence="2">CG10_big_fil_rev_8_21_14_0_10_48_11</strain>
    </source>
</reference>
<dbReference type="Proteomes" id="UP000231152">
    <property type="component" value="Unassembled WGS sequence"/>
</dbReference>
<evidence type="ECO:0000313" key="3">
    <source>
        <dbReference type="Proteomes" id="UP000231152"/>
    </source>
</evidence>
<evidence type="ECO:0000256" key="1">
    <source>
        <dbReference type="SAM" id="Phobius"/>
    </source>
</evidence>
<gene>
    <name evidence="2" type="ORF">COV04_03595</name>
</gene>
<proteinExistence type="predicted"/>
<keyword evidence="1" id="KW-1133">Transmembrane helix</keyword>